<name>A0A831T810_9BACT</name>
<accession>A0A831T810</accession>
<dbReference type="InterPro" id="IPR029044">
    <property type="entry name" value="Nucleotide-diphossugar_trans"/>
</dbReference>
<reference evidence="5" key="1">
    <citation type="journal article" date="2020" name="mSystems">
        <title>Genome- and Community-Level Interaction Insights into Carbon Utilization and Element Cycling Functions of Hydrothermarchaeota in Hydrothermal Sediment.</title>
        <authorList>
            <person name="Zhou Z."/>
            <person name="Liu Y."/>
            <person name="Xu W."/>
            <person name="Pan J."/>
            <person name="Luo Z.H."/>
            <person name="Li M."/>
        </authorList>
    </citation>
    <scope>NUCLEOTIDE SEQUENCE [LARGE SCALE GENOMIC DNA]</scope>
    <source>
        <strain evidence="5">SpSt-210</strain>
    </source>
</reference>
<protein>
    <submittedName>
        <fullName evidence="5">Glycosyltransferase family 2 protein</fullName>
    </submittedName>
</protein>
<sequence>MTEPKRDRLETCQADVLVIVVEYGRLDLTRQLLRSLDAAWPVVVVRTGPEAEPARGYEYPCETIDLPDNPGYAEAVNEGLRLGLARGFQFFLICNNDILLKPGTIGALRETLVRHPEVGAVSPVITFYPAVDRVWFAGGSLWGDMLVTRHPGYTGKVKTYPSLVTTDFLSGCALMVRRAVLEEVGLIPEGYFLYMEDVEWSLRMRRAGWKLAVLGQPLVHHVGSASSGGVDGRLLNPLSARLMARNAWIVRRRMGLGLAFFVGQLFVRLPYYVLLSLAYRRPDVALAYLRGLWEGIRC</sequence>
<dbReference type="EMBL" id="DSIY01000011">
    <property type="protein sequence ID" value="HEG89925.1"/>
    <property type="molecule type" value="Genomic_DNA"/>
</dbReference>
<gene>
    <name evidence="5" type="ORF">ENP34_00525</name>
</gene>
<proteinExistence type="inferred from homology"/>
<dbReference type="PANTHER" id="PTHR43179:SF12">
    <property type="entry name" value="GALACTOFURANOSYLTRANSFERASE GLFT2"/>
    <property type="match status" value="1"/>
</dbReference>
<evidence type="ECO:0000256" key="1">
    <source>
        <dbReference type="ARBA" id="ARBA00006739"/>
    </source>
</evidence>
<comment type="caution">
    <text evidence="5">The sequence shown here is derived from an EMBL/GenBank/DDBJ whole genome shotgun (WGS) entry which is preliminary data.</text>
</comment>
<dbReference type="Pfam" id="PF13641">
    <property type="entry name" value="Glyco_tranf_2_3"/>
    <property type="match status" value="1"/>
</dbReference>
<organism evidence="5">
    <name type="scientific">Thermorudis peleae</name>
    <dbReference type="NCBI Taxonomy" id="1382356"/>
    <lineage>
        <taxon>Bacteria</taxon>
        <taxon>Pseudomonadati</taxon>
        <taxon>Thermomicrobiota</taxon>
        <taxon>Thermomicrobia</taxon>
        <taxon>Thermomicrobia incertae sedis</taxon>
        <taxon>Thermorudis</taxon>
    </lineage>
</organism>
<dbReference type="Gene3D" id="3.90.550.10">
    <property type="entry name" value="Spore Coat Polysaccharide Biosynthesis Protein SpsA, Chain A"/>
    <property type="match status" value="1"/>
</dbReference>
<evidence type="ECO:0000313" key="5">
    <source>
        <dbReference type="EMBL" id="HEG89925.1"/>
    </source>
</evidence>
<evidence type="ECO:0000256" key="2">
    <source>
        <dbReference type="ARBA" id="ARBA00022676"/>
    </source>
</evidence>
<keyword evidence="2" id="KW-0328">Glycosyltransferase</keyword>
<evidence type="ECO:0000256" key="3">
    <source>
        <dbReference type="ARBA" id="ARBA00022679"/>
    </source>
</evidence>
<feature type="transmembrane region" description="Helical" evidence="4">
    <location>
        <begin position="255"/>
        <end position="274"/>
    </location>
</feature>
<evidence type="ECO:0000256" key="4">
    <source>
        <dbReference type="SAM" id="Phobius"/>
    </source>
</evidence>
<keyword evidence="4" id="KW-0472">Membrane</keyword>
<dbReference type="GO" id="GO:0016757">
    <property type="term" value="F:glycosyltransferase activity"/>
    <property type="evidence" value="ECO:0007669"/>
    <property type="project" value="UniProtKB-KW"/>
</dbReference>
<comment type="similarity">
    <text evidence="1">Belongs to the glycosyltransferase 2 family.</text>
</comment>
<keyword evidence="3 5" id="KW-0808">Transferase</keyword>
<dbReference type="PANTHER" id="PTHR43179">
    <property type="entry name" value="RHAMNOSYLTRANSFERASE WBBL"/>
    <property type="match status" value="1"/>
</dbReference>
<keyword evidence="4" id="KW-0812">Transmembrane</keyword>
<keyword evidence="4" id="KW-1133">Transmembrane helix</keyword>
<dbReference type="AlphaFoldDB" id="A0A831T810"/>
<dbReference type="SUPFAM" id="SSF53448">
    <property type="entry name" value="Nucleotide-diphospho-sugar transferases"/>
    <property type="match status" value="1"/>
</dbReference>